<evidence type="ECO:0000313" key="2">
    <source>
        <dbReference type="EMBL" id="GKH02246.1"/>
    </source>
</evidence>
<dbReference type="Proteomes" id="UP001055091">
    <property type="component" value="Unassembled WGS sequence"/>
</dbReference>
<accession>A0AA37JKQ8</accession>
<dbReference type="AlphaFoldDB" id="A0AA37JKQ8"/>
<reference evidence="1" key="1">
    <citation type="submission" date="2022-01" db="EMBL/GenBank/DDBJ databases">
        <title>Novel bile acid biosynthetic pathways are enriched in the microbiome of centenarians.</title>
        <authorList>
            <person name="Sato Y."/>
            <person name="Atarashi K."/>
            <person name="Plichta R.D."/>
            <person name="Arai Y."/>
            <person name="Sasajima S."/>
            <person name="Kearney M.S."/>
            <person name="Suda W."/>
            <person name="Takeshita K."/>
            <person name="Sasaki T."/>
            <person name="Okamoto S."/>
            <person name="Skelly N.A."/>
            <person name="Okamura Y."/>
            <person name="Vlamakis H."/>
            <person name="Li Y."/>
            <person name="Tanoue T."/>
            <person name="Takei H."/>
            <person name="Nittono H."/>
            <person name="Narushima S."/>
            <person name="Irie J."/>
            <person name="Itoh H."/>
            <person name="Moriya K."/>
            <person name="Sugiura Y."/>
            <person name="Suematsu M."/>
            <person name="Moritoki N."/>
            <person name="Shibata S."/>
            <person name="Littman R.D."/>
            <person name="Fischbach A.M."/>
            <person name="Uwamino Y."/>
            <person name="Inoue T."/>
            <person name="Honda A."/>
            <person name="Hattori M."/>
            <person name="Murai T."/>
            <person name="Xavier J.R."/>
            <person name="Hirose N."/>
            <person name="Honda K."/>
        </authorList>
    </citation>
    <scope>NUCLEOTIDE SEQUENCE</scope>
    <source>
        <strain evidence="1">CE91-St55</strain>
    </source>
</reference>
<proteinExistence type="predicted"/>
<dbReference type="EMBL" id="BQNJ01000001">
    <property type="protein sequence ID" value="GKH01018.1"/>
    <property type="molecule type" value="Genomic_DNA"/>
</dbReference>
<name>A0AA37JKQ8_9FIRM</name>
<dbReference type="EMBL" id="BQNJ01000002">
    <property type="protein sequence ID" value="GKH02246.1"/>
    <property type="molecule type" value="Genomic_DNA"/>
</dbReference>
<evidence type="ECO:0000313" key="3">
    <source>
        <dbReference type="Proteomes" id="UP001055091"/>
    </source>
</evidence>
<protein>
    <submittedName>
        <fullName evidence="1">Uncharacterized protein</fullName>
    </submittedName>
</protein>
<gene>
    <name evidence="1" type="ORF">CE91St55_29990</name>
    <name evidence="2" type="ORF">CE91St55_42270</name>
</gene>
<evidence type="ECO:0000313" key="1">
    <source>
        <dbReference type="EMBL" id="GKH01018.1"/>
    </source>
</evidence>
<comment type="caution">
    <text evidence="1">The sequence shown here is derived from an EMBL/GenBank/DDBJ whole genome shotgun (WGS) entry which is preliminary data.</text>
</comment>
<sequence>MVPGEVCAECPERDNHYREVVLNVQKSAEVIVVERRRTESTGVFSTTGKGGKNIGYRKQR</sequence>
<organism evidence="1 3">
    <name type="scientific">Hungatella hathewayi</name>
    <dbReference type="NCBI Taxonomy" id="154046"/>
    <lineage>
        <taxon>Bacteria</taxon>
        <taxon>Bacillati</taxon>
        <taxon>Bacillota</taxon>
        <taxon>Clostridia</taxon>
        <taxon>Lachnospirales</taxon>
        <taxon>Lachnospiraceae</taxon>
        <taxon>Hungatella</taxon>
    </lineage>
</organism>